<dbReference type="GO" id="GO:0005840">
    <property type="term" value="C:ribosome"/>
    <property type="evidence" value="ECO:0007669"/>
    <property type="project" value="UniProtKB-KW"/>
</dbReference>
<dbReference type="OrthoDB" id="5642at2759"/>
<dbReference type="HAMAP" id="MF_01343_B">
    <property type="entry name" value="Ribosomal_uS15_B"/>
    <property type="match status" value="1"/>
</dbReference>
<dbReference type="GO" id="GO:0006412">
    <property type="term" value="P:translation"/>
    <property type="evidence" value="ECO:0007669"/>
    <property type="project" value="InterPro"/>
</dbReference>
<dbReference type="GO" id="GO:0005737">
    <property type="term" value="C:cytoplasm"/>
    <property type="evidence" value="ECO:0007669"/>
    <property type="project" value="UniProtKB-ARBA"/>
</dbReference>
<dbReference type="SMART" id="SM01387">
    <property type="entry name" value="Ribosomal_S15"/>
    <property type="match status" value="1"/>
</dbReference>
<dbReference type="Pfam" id="PF00312">
    <property type="entry name" value="Ribosomal_S15"/>
    <property type="match status" value="1"/>
</dbReference>
<dbReference type="SMR" id="M2VU78"/>
<protein>
    <submittedName>
        <fullName evidence="6">30S ribosomal protein S15 (Plastid)</fullName>
    </submittedName>
</protein>
<evidence type="ECO:0000256" key="4">
    <source>
        <dbReference type="RuleBase" id="RU003919"/>
    </source>
</evidence>
<dbReference type="RefSeq" id="XP_005703266.1">
    <property type="nucleotide sequence ID" value="XM_005703209.1"/>
</dbReference>
<dbReference type="SUPFAM" id="SSF47060">
    <property type="entry name" value="S15/NS1 RNA-binding domain"/>
    <property type="match status" value="1"/>
</dbReference>
<comment type="similarity">
    <text evidence="1 4">Belongs to the universal ribosomal protein uS15 family.</text>
</comment>
<keyword evidence="7" id="KW-1185">Reference proteome</keyword>
<dbReference type="Gene3D" id="1.10.287.10">
    <property type="entry name" value="S15/NS1, RNA-binding"/>
    <property type="match status" value="1"/>
</dbReference>
<evidence type="ECO:0000256" key="2">
    <source>
        <dbReference type="ARBA" id="ARBA00022980"/>
    </source>
</evidence>
<organism evidence="6 7">
    <name type="scientific">Galdieria sulphuraria</name>
    <name type="common">Red alga</name>
    <dbReference type="NCBI Taxonomy" id="130081"/>
    <lineage>
        <taxon>Eukaryota</taxon>
        <taxon>Rhodophyta</taxon>
        <taxon>Bangiophyceae</taxon>
        <taxon>Galdieriales</taxon>
        <taxon>Galdieriaceae</taxon>
        <taxon>Galdieria</taxon>
    </lineage>
</organism>
<dbReference type="EMBL" id="KB454543">
    <property type="protein sequence ID" value="EME26746.1"/>
    <property type="molecule type" value="Genomic_DNA"/>
</dbReference>
<proteinExistence type="inferred from homology"/>
<evidence type="ECO:0000256" key="5">
    <source>
        <dbReference type="SAM" id="MobiDB-lite"/>
    </source>
</evidence>
<dbReference type="AlphaFoldDB" id="M2VU78"/>
<dbReference type="GO" id="GO:0003735">
    <property type="term" value="F:structural constituent of ribosome"/>
    <property type="evidence" value="ECO:0007669"/>
    <property type="project" value="InterPro"/>
</dbReference>
<feature type="region of interest" description="Disordered" evidence="5">
    <location>
        <begin position="73"/>
        <end position="113"/>
    </location>
</feature>
<dbReference type="InterPro" id="IPR000589">
    <property type="entry name" value="Ribosomal_uS15"/>
</dbReference>
<evidence type="ECO:0000313" key="7">
    <source>
        <dbReference type="Proteomes" id="UP000030680"/>
    </source>
</evidence>
<feature type="compositionally biased region" description="Polar residues" evidence="5">
    <location>
        <begin position="73"/>
        <end position="97"/>
    </location>
</feature>
<dbReference type="Gene3D" id="6.10.250.3130">
    <property type="match status" value="1"/>
</dbReference>
<evidence type="ECO:0000256" key="1">
    <source>
        <dbReference type="ARBA" id="ARBA00008434"/>
    </source>
</evidence>
<dbReference type="GO" id="GO:1990904">
    <property type="term" value="C:ribonucleoprotein complex"/>
    <property type="evidence" value="ECO:0007669"/>
    <property type="project" value="UniProtKB-KW"/>
</dbReference>
<dbReference type="STRING" id="130081.M2VU78"/>
<dbReference type="eggNOG" id="KOG2815">
    <property type="taxonomic scope" value="Eukaryota"/>
</dbReference>
<gene>
    <name evidence="6" type="ORF">Gasu_56430</name>
</gene>
<accession>M2VU78</accession>
<dbReference type="InterPro" id="IPR009068">
    <property type="entry name" value="uS15_NS1_RNA-bd_sf"/>
</dbReference>
<evidence type="ECO:0000313" key="6">
    <source>
        <dbReference type="EMBL" id="EME26746.1"/>
    </source>
</evidence>
<dbReference type="KEGG" id="gsl:Gasu_56430"/>
<dbReference type="GeneID" id="17085700"/>
<evidence type="ECO:0000256" key="3">
    <source>
        <dbReference type="ARBA" id="ARBA00023274"/>
    </source>
</evidence>
<keyword evidence="3 4" id="KW-0687">Ribonucleoprotein</keyword>
<dbReference type="Proteomes" id="UP000030680">
    <property type="component" value="Unassembled WGS sequence"/>
</dbReference>
<dbReference type="Gramene" id="EME26746">
    <property type="protein sequence ID" value="EME26746"/>
    <property type="gene ID" value="Gasu_56430"/>
</dbReference>
<sequence>MNHHSAFVSSQTFLFYTCKSTSCNSCRRALGNSFVPIRNRKTFLNTVLLRPPGNKSRDVTSWKAQQELENTSLNIERETSTFTESSQSRADSTENQATFEEHSSTESTEEELEPRSCYKLYMKQKQLEKEFQRHGKDTGSSEVQVARLTARINHLTEHAKEHKHDYAAIRGLIGMVNKRKRLLKYLRRYGDERVIQLAEQLNIRVSRELVESRK</sequence>
<keyword evidence="2 4" id="KW-0689">Ribosomal protein</keyword>
<reference evidence="7" key="1">
    <citation type="journal article" date="2013" name="Science">
        <title>Gene transfer from bacteria and archaea facilitated evolution of an extremophilic eukaryote.</title>
        <authorList>
            <person name="Schonknecht G."/>
            <person name="Chen W.H."/>
            <person name="Ternes C.M."/>
            <person name="Barbier G.G."/>
            <person name="Shrestha R.P."/>
            <person name="Stanke M."/>
            <person name="Brautigam A."/>
            <person name="Baker B.J."/>
            <person name="Banfield J.F."/>
            <person name="Garavito R.M."/>
            <person name="Carr K."/>
            <person name="Wilkerson C."/>
            <person name="Rensing S.A."/>
            <person name="Gagneul D."/>
            <person name="Dickenson N.E."/>
            <person name="Oesterhelt C."/>
            <person name="Lercher M.J."/>
            <person name="Weber A.P."/>
        </authorList>
    </citation>
    <scope>NUCLEOTIDE SEQUENCE [LARGE SCALE GENOMIC DNA]</scope>
    <source>
        <strain evidence="7">074W</strain>
    </source>
</reference>
<dbReference type="PANTHER" id="PTHR23321:SF26">
    <property type="entry name" value="SMALL RIBOSOMAL SUBUNIT PROTEIN US15M"/>
    <property type="match status" value="1"/>
</dbReference>
<dbReference type="InterPro" id="IPR005290">
    <property type="entry name" value="Ribosomal_uS15_bac-type"/>
</dbReference>
<dbReference type="CDD" id="cd00353">
    <property type="entry name" value="Ribosomal_S15p_S13e"/>
    <property type="match status" value="1"/>
</dbReference>
<dbReference type="PANTHER" id="PTHR23321">
    <property type="entry name" value="RIBOSOMAL PROTEIN S15, BACTERIAL AND ORGANELLAR"/>
    <property type="match status" value="1"/>
</dbReference>
<name>M2VU78_GALSU</name>
<dbReference type="NCBIfam" id="TIGR00952">
    <property type="entry name" value="S15_bact"/>
    <property type="match status" value="1"/>
</dbReference>